<dbReference type="EMBL" id="LGAV01000002">
    <property type="protein sequence ID" value="KOS15497.1"/>
    <property type="molecule type" value="Genomic_DNA"/>
</dbReference>
<feature type="signal peptide" evidence="1">
    <location>
        <begin position="1"/>
        <end position="23"/>
    </location>
</feature>
<sequence>MHGASTAARLLLGLLMLAHHAHAQFFQNIFHSGQFFTQSSEQEAQRVGDASWFRDRVNAVAMPYWRCLCVCATDGL</sequence>
<dbReference type="VEuPathDB" id="FungiDB:Malapachy_2732"/>
<gene>
    <name evidence="2" type="ORF">Malapachy_2732</name>
</gene>
<keyword evidence="1" id="KW-0732">Signal</keyword>
<dbReference type="GeneID" id="28729095"/>
<feature type="chain" id="PRO_5005818674" evidence="1">
    <location>
        <begin position="24"/>
        <end position="76"/>
    </location>
</feature>
<dbReference type="RefSeq" id="XP_017993129.1">
    <property type="nucleotide sequence ID" value="XM_018137220.1"/>
</dbReference>
<evidence type="ECO:0000313" key="3">
    <source>
        <dbReference type="Proteomes" id="UP000037751"/>
    </source>
</evidence>
<proteinExistence type="predicted"/>
<comment type="caution">
    <text evidence="2">The sequence shown here is derived from an EMBL/GenBank/DDBJ whole genome shotgun (WGS) entry which is preliminary data.</text>
</comment>
<accession>A0A0M8MRU0</accession>
<protein>
    <submittedName>
        <fullName evidence="2">Uncharacterized protein</fullName>
    </submittedName>
</protein>
<evidence type="ECO:0000256" key="1">
    <source>
        <dbReference type="SAM" id="SignalP"/>
    </source>
</evidence>
<reference evidence="2 3" key="1">
    <citation type="submission" date="2015-07" db="EMBL/GenBank/DDBJ databases">
        <title>Draft Genome Sequence of Malassezia furfur CBS1878 and Malassezia pachydermatis CBS1879.</title>
        <authorList>
            <person name="Triana S."/>
            <person name="Ohm R."/>
            <person name="Gonzalez A."/>
            <person name="DeCock H."/>
            <person name="Restrepo S."/>
            <person name="Celis A."/>
        </authorList>
    </citation>
    <scope>NUCLEOTIDE SEQUENCE [LARGE SCALE GENOMIC DNA]</scope>
    <source>
        <strain evidence="2 3">CBS 1879</strain>
    </source>
</reference>
<name>A0A0M8MRU0_9BASI</name>
<keyword evidence="3" id="KW-1185">Reference proteome</keyword>
<dbReference type="Proteomes" id="UP000037751">
    <property type="component" value="Unassembled WGS sequence"/>
</dbReference>
<organism evidence="2 3">
    <name type="scientific">Malassezia pachydermatis</name>
    <dbReference type="NCBI Taxonomy" id="77020"/>
    <lineage>
        <taxon>Eukaryota</taxon>
        <taxon>Fungi</taxon>
        <taxon>Dikarya</taxon>
        <taxon>Basidiomycota</taxon>
        <taxon>Ustilaginomycotina</taxon>
        <taxon>Malasseziomycetes</taxon>
        <taxon>Malasseziales</taxon>
        <taxon>Malasseziaceae</taxon>
        <taxon>Malassezia</taxon>
    </lineage>
</organism>
<dbReference type="AlphaFoldDB" id="A0A0M8MRU0"/>
<evidence type="ECO:0000313" key="2">
    <source>
        <dbReference type="EMBL" id="KOS15497.1"/>
    </source>
</evidence>
<dbReference type="OrthoDB" id="2234316at2759"/>